<evidence type="ECO:0000256" key="1">
    <source>
        <dbReference type="SAM" id="MobiDB-lite"/>
    </source>
</evidence>
<reference evidence="2 3" key="1">
    <citation type="journal article" date="2013" name="Science">
        <title>Pandoraviruses: amoeba viruses with genomes up to 2.5 Mb reaching that of parasitic eukaryotes.</title>
        <authorList>
            <person name="Philippe N."/>
            <person name="Legendre M."/>
            <person name="Doutre G."/>
            <person name="Coute Y."/>
            <person name="Poirot O."/>
            <person name="Lescot M."/>
            <person name="Arslan D."/>
            <person name="Seltzer V."/>
            <person name="Bertaux L."/>
            <person name="Bruley C."/>
            <person name="Garin J."/>
            <person name="Claverie J.M."/>
            <person name="Abergel C."/>
        </authorList>
    </citation>
    <scope>NUCLEOTIDE SEQUENCE [LARGE SCALE GENOMIC DNA]</scope>
</reference>
<name>A0A291ATQ5_9VIRU</name>
<feature type="region of interest" description="Disordered" evidence="1">
    <location>
        <begin position="1"/>
        <end position="21"/>
    </location>
</feature>
<dbReference type="RefSeq" id="YP_009430008.1">
    <property type="nucleotide sequence ID" value="NC_022098.1"/>
</dbReference>
<organism evidence="2 3">
    <name type="scientific">Pandoravirus salinus</name>
    <dbReference type="NCBI Taxonomy" id="1349410"/>
    <lineage>
        <taxon>Viruses</taxon>
        <taxon>Pandoravirus</taxon>
    </lineage>
</organism>
<dbReference type="Proteomes" id="UP000204584">
    <property type="component" value="Segment"/>
</dbReference>
<dbReference type="GeneID" id="34568200"/>
<dbReference type="KEGG" id="vg:34568200"/>
<accession>A0A291ATQ5</accession>
<evidence type="ECO:0000313" key="3">
    <source>
        <dbReference type="Proteomes" id="UP000204584"/>
    </source>
</evidence>
<sequence length="71" mass="8304">MQAPRPIAGDRQKAKPRRNQSTQEFNVVLAAETEYQRKQWIPQDKYEACFKHFFGPPDSVPLQEQAIFVIE</sequence>
<proteinExistence type="predicted"/>
<protein>
    <submittedName>
        <fullName evidence="2">Uncharacterized protein</fullName>
    </submittedName>
</protein>
<dbReference type="EMBL" id="KC977571">
    <property type="protein sequence ID" value="ATE82169.1"/>
    <property type="molecule type" value="Genomic_DNA"/>
</dbReference>
<evidence type="ECO:0000313" key="2">
    <source>
        <dbReference type="EMBL" id="ATE82169.1"/>
    </source>
</evidence>
<keyword evidence="3" id="KW-1185">Reference proteome</keyword>
<gene>
    <name evidence="2" type="ORF">psal_cds_391</name>
</gene>